<name>A0A2G1XE02_STRCJ</name>
<dbReference type="EMBL" id="NHZO01000154">
    <property type="protein sequence ID" value="PHQ49463.1"/>
    <property type="molecule type" value="Genomic_DNA"/>
</dbReference>
<evidence type="ECO:0000313" key="1">
    <source>
        <dbReference type="EMBL" id="PHQ49463.1"/>
    </source>
</evidence>
<reference evidence="1 2" key="1">
    <citation type="journal article" date="2017" name="Biochemistry">
        <title>Identification of the Biosynthetic Pathway for the Antibiotic Bicyclomycin.</title>
        <authorList>
            <person name="Patteson J."/>
            <person name="Cai W."/>
            <person name="Johnson R.A."/>
            <person name="Santa Maria K."/>
            <person name="Li B."/>
        </authorList>
    </citation>
    <scope>NUCLEOTIDE SEQUENCE [LARGE SCALE GENOMIC DNA]</scope>
    <source>
        <strain evidence="1 2">ATCC 21532</strain>
    </source>
</reference>
<dbReference type="RefSeq" id="WP_099201405.1">
    <property type="nucleotide sequence ID" value="NZ_NHZO01000154.1"/>
</dbReference>
<proteinExistence type="predicted"/>
<dbReference type="Proteomes" id="UP000222531">
    <property type="component" value="Unassembled WGS sequence"/>
</dbReference>
<gene>
    <name evidence="1" type="ORF">BLA24_25830</name>
</gene>
<comment type="caution">
    <text evidence="1">The sequence shown here is derived from an EMBL/GenBank/DDBJ whole genome shotgun (WGS) entry which is preliminary data.</text>
</comment>
<dbReference type="OrthoDB" id="9940209at2"/>
<evidence type="ECO:0000313" key="2">
    <source>
        <dbReference type="Proteomes" id="UP000222531"/>
    </source>
</evidence>
<protein>
    <submittedName>
        <fullName evidence="1">Uncharacterized protein</fullName>
    </submittedName>
</protein>
<sequence>MNIATQGVSLAKASDLTAGLSVDAQLQNLQERVWMLARELDAVNAELAVRRDIELELVRFSFETAVENEVLRDTVEVLSVSLGLELGLTLHA</sequence>
<organism evidence="1 2">
    <name type="scientific">Streptomyces cinnamoneus</name>
    <name type="common">Streptoverticillium cinnamoneum</name>
    <dbReference type="NCBI Taxonomy" id="53446"/>
    <lineage>
        <taxon>Bacteria</taxon>
        <taxon>Bacillati</taxon>
        <taxon>Actinomycetota</taxon>
        <taxon>Actinomycetes</taxon>
        <taxon>Kitasatosporales</taxon>
        <taxon>Streptomycetaceae</taxon>
        <taxon>Streptomyces</taxon>
        <taxon>Streptomyces cinnamoneus group</taxon>
    </lineage>
</organism>
<dbReference type="AlphaFoldDB" id="A0A2G1XE02"/>
<keyword evidence="2" id="KW-1185">Reference proteome</keyword>
<accession>A0A2G1XE02</accession>